<dbReference type="AlphaFoldDB" id="A0A7S1FUP3"/>
<proteinExistence type="predicted"/>
<reference evidence="3" key="1">
    <citation type="submission" date="2021-01" db="EMBL/GenBank/DDBJ databases">
        <authorList>
            <person name="Corre E."/>
            <person name="Pelletier E."/>
            <person name="Niang G."/>
            <person name="Scheremetjew M."/>
            <person name="Finn R."/>
            <person name="Kale V."/>
            <person name="Holt S."/>
            <person name="Cochrane G."/>
            <person name="Meng A."/>
            <person name="Brown T."/>
            <person name="Cohen L."/>
        </authorList>
    </citation>
    <scope>NUCLEOTIDE SEQUENCE</scope>
    <source>
        <strain evidence="3">308</strain>
    </source>
</reference>
<dbReference type="PANTHER" id="PTHR12722">
    <property type="entry name" value="XAP-5 PROTEIN-RELATED"/>
    <property type="match status" value="1"/>
</dbReference>
<accession>A0A7S1FUP3</accession>
<evidence type="ECO:0000259" key="2">
    <source>
        <dbReference type="Pfam" id="PF04921"/>
    </source>
</evidence>
<feature type="region of interest" description="Disordered" evidence="1">
    <location>
        <begin position="88"/>
        <end position="141"/>
    </location>
</feature>
<feature type="domain" description="FAM50A/XAP5 C-terminal" evidence="2">
    <location>
        <begin position="213"/>
        <end position="353"/>
    </location>
</feature>
<name>A0A7S1FUP3_9STRA</name>
<protein>
    <recommendedName>
        <fullName evidence="2">FAM50A/XAP5 C-terminal domain-containing protein</fullName>
    </recommendedName>
</protein>
<dbReference type="InterPro" id="IPR007005">
    <property type="entry name" value="XAP5"/>
</dbReference>
<feature type="compositionally biased region" description="Basic residues" evidence="1">
    <location>
        <begin position="127"/>
        <end position="140"/>
    </location>
</feature>
<dbReference type="GO" id="GO:0006325">
    <property type="term" value="P:chromatin organization"/>
    <property type="evidence" value="ECO:0007669"/>
    <property type="project" value="TreeGrafter"/>
</dbReference>
<sequence>MGDFQANFARPDAGIDTVEGNLAGQRAAGLQKRRQKEQVEFEAKRARIVADNERSKQNIGAKFSGGDGGASVAERTFREATVGLVTAEDFRRAAEDAKGGRKKKENGGEGAAAPKTEDELEAERIRREKKSKKKKKKKNRMMSTLSFAAEDEMLVTMAAEDDDGFKKNLRARKDPAVDTSFLPDREREEAAASESRRLAAEWKAKQEEIKRQKLEITYSYWDGSGHRRTCTVSKGSSVGQFLEVVREDLAKEFREIANATSDALLYVKEDLIIPQDISFYDLIATKARGKSGPLFNFDVRDDVRIGAIDVRVEKDESHPGKIVERRWYDRNKHIFPASRWEIFDPTKDYGRYTIHGGEVNIKN</sequence>
<dbReference type="InterPro" id="IPR048337">
    <property type="entry name" value="FAM50A/XAP5_C"/>
</dbReference>
<evidence type="ECO:0000313" key="3">
    <source>
        <dbReference type="EMBL" id="CAD8891584.1"/>
    </source>
</evidence>
<gene>
    <name evidence="3" type="ORF">CHYS00102_LOCUS18790</name>
</gene>
<organism evidence="3">
    <name type="scientific">Corethron hystrix</name>
    <dbReference type="NCBI Taxonomy" id="216773"/>
    <lineage>
        <taxon>Eukaryota</taxon>
        <taxon>Sar</taxon>
        <taxon>Stramenopiles</taxon>
        <taxon>Ochrophyta</taxon>
        <taxon>Bacillariophyta</taxon>
        <taxon>Coscinodiscophyceae</taxon>
        <taxon>Corethrophycidae</taxon>
        <taxon>Corethrales</taxon>
        <taxon>Corethraceae</taxon>
        <taxon>Corethron</taxon>
    </lineage>
</organism>
<dbReference type="PANTHER" id="PTHR12722:SF0">
    <property type="entry name" value="PROTEIN FAM50A"/>
    <property type="match status" value="1"/>
</dbReference>
<evidence type="ECO:0000256" key="1">
    <source>
        <dbReference type="SAM" id="MobiDB-lite"/>
    </source>
</evidence>
<feature type="compositionally biased region" description="Basic and acidic residues" evidence="1">
    <location>
        <begin position="88"/>
        <end position="99"/>
    </location>
</feature>
<dbReference type="Pfam" id="PF04921">
    <property type="entry name" value="XAP5"/>
    <property type="match status" value="1"/>
</dbReference>
<dbReference type="EMBL" id="HBFR01026118">
    <property type="protein sequence ID" value="CAD8891584.1"/>
    <property type="molecule type" value="Transcribed_RNA"/>
</dbReference>
<dbReference type="GO" id="GO:0005634">
    <property type="term" value="C:nucleus"/>
    <property type="evidence" value="ECO:0007669"/>
    <property type="project" value="InterPro"/>
</dbReference>